<keyword evidence="2" id="KW-1185">Reference proteome</keyword>
<evidence type="ECO:0000313" key="2">
    <source>
        <dbReference type="Proteomes" id="UP000284403"/>
    </source>
</evidence>
<organism evidence="1 2">
    <name type="scientific">Trypanosoma conorhini</name>
    <dbReference type="NCBI Taxonomy" id="83891"/>
    <lineage>
        <taxon>Eukaryota</taxon>
        <taxon>Discoba</taxon>
        <taxon>Euglenozoa</taxon>
        <taxon>Kinetoplastea</taxon>
        <taxon>Metakinetoplastina</taxon>
        <taxon>Trypanosomatida</taxon>
        <taxon>Trypanosomatidae</taxon>
        <taxon>Trypanosoma</taxon>
    </lineage>
</organism>
<evidence type="ECO:0000313" key="1">
    <source>
        <dbReference type="EMBL" id="RNF23815.1"/>
    </source>
</evidence>
<name>A0A422Q1C9_9TRYP</name>
<comment type="caution">
    <text evidence="1">The sequence shown here is derived from an EMBL/GenBank/DDBJ whole genome shotgun (WGS) entry which is preliminary data.</text>
</comment>
<accession>A0A422Q1C9</accession>
<gene>
    <name evidence="1" type="ORF">Tco025E_02717</name>
</gene>
<dbReference type="RefSeq" id="XP_029230281.1">
    <property type="nucleotide sequence ID" value="XM_029369640.1"/>
</dbReference>
<dbReference type="GeneID" id="40316328"/>
<proteinExistence type="predicted"/>
<reference evidence="1 2" key="1">
    <citation type="journal article" date="2018" name="BMC Genomics">
        <title>Genomic comparison of Trypanosoma conorhini and Trypanosoma rangeli to Trypanosoma cruzi strains of high and low virulence.</title>
        <authorList>
            <person name="Bradwell K.R."/>
            <person name="Koparde V.N."/>
            <person name="Matveyev A.V."/>
            <person name="Serrano M.G."/>
            <person name="Alves J.M."/>
            <person name="Parikh H."/>
            <person name="Huang B."/>
            <person name="Lee V."/>
            <person name="Espinosa-Alvarez O."/>
            <person name="Ortiz P.A."/>
            <person name="Costa-Martins A.G."/>
            <person name="Teixeira M.M."/>
            <person name="Buck G.A."/>
        </authorList>
    </citation>
    <scope>NUCLEOTIDE SEQUENCE [LARGE SCALE GENOMIC DNA]</scope>
    <source>
        <strain evidence="1 2">025E</strain>
    </source>
</reference>
<dbReference type="Proteomes" id="UP000284403">
    <property type="component" value="Unassembled WGS sequence"/>
</dbReference>
<dbReference type="EMBL" id="MKKU01000111">
    <property type="protein sequence ID" value="RNF23815.1"/>
    <property type="molecule type" value="Genomic_DNA"/>
</dbReference>
<protein>
    <submittedName>
        <fullName evidence="1">Uncharacterized protein</fullName>
    </submittedName>
</protein>
<dbReference type="OrthoDB" id="260969at2759"/>
<sequence>MRDTLDEMSSASGVDGRCAGRQQDRFCEEREQISRNFMGRQRRRQPENATMNAMSPPRNPCLVAAVPNSAVGAHEQAVYDAKRGDSGNCSFLSGECRQKNALNPGERRPYLWKGLGADVLYFSSDSLDDVDLRPLRFSHGSSEATTSDALSPHPQALPLPLSGGSRYRGRCWEDSGGPLLHHTSFSAALEPRRRRVPENGSPLPRANLGPAPVPARVSTNLQYTSMCVPTAPLVQEKTFWINVWPCFGSLTSFLCKPTRILVHGGYRYMEQLTEKAGTLMNCRPAPSVLYEPHGRPLRSLAQLLPEQHYLFFPSGGFYRKEAVPVALLVELVKTAKLTLQQRSRSRDS</sequence>
<dbReference type="AlphaFoldDB" id="A0A422Q1C9"/>